<evidence type="ECO:0000256" key="5">
    <source>
        <dbReference type="SAM" id="Phobius"/>
    </source>
</evidence>
<dbReference type="PANTHER" id="PTHR34441">
    <property type="entry name" value="MOTILE SPERM DOMAIN-CONTAINING PROTEIN 1"/>
    <property type="match status" value="1"/>
</dbReference>
<keyword evidence="4 5" id="KW-0472">Membrane</keyword>
<keyword evidence="3 5" id="KW-1133">Transmembrane helix</keyword>
<dbReference type="Gene3D" id="2.60.40.10">
    <property type="entry name" value="Immunoglobulins"/>
    <property type="match status" value="1"/>
</dbReference>
<feature type="transmembrane region" description="Helical" evidence="5">
    <location>
        <begin position="158"/>
        <end position="175"/>
    </location>
</feature>
<dbReference type="Proteomes" id="UP001367676">
    <property type="component" value="Unassembled WGS sequence"/>
</dbReference>
<dbReference type="InterPro" id="IPR013783">
    <property type="entry name" value="Ig-like_fold"/>
</dbReference>
<evidence type="ECO:0000256" key="2">
    <source>
        <dbReference type="ARBA" id="ARBA00022692"/>
    </source>
</evidence>
<proteinExistence type="predicted"/>
<sequence length="209" mass="23382">MQSESKIPVFVFPNSMTFLMEDKTTHKRILSLYNPYDYTIKYRVLSTAPEKYIVSSPEGSIPSHYRADIVIRHNDVSSSNCDIVDKFRIQMQDKINKKVIGRQDVTAVLRSNAHEAHNLPADRDNFQVIPSSQNQAMPPSILPSGHAHQDIAASSPNYVVLTIAVVCIGGLFLPTENENSSMNRFQVSLGLKLIFSYVLGLVTMVILKS</sequence>
<accession>A0AAN9TSK9</accession>
<evidence type="ECO:0000256" key="4">
    <source>
        <dbReference type="ARBA" id="ARBA00023136"/>
    </source>
</evidence>
<dbReference type="GO" id="GO:0005737">
    <property type="term" value="C:cytoplasm"/>
    <property type="evidence" value="ECO:0007669"/>
    <property type="project" value="TreeGrafter"/>
</dbReference>
<gene>
    <name evidence="7" type="ORF">V9T40_003131</name>
</gene>
<reference evidence="7 8" key="1">
    <citation type="submission" date="2024-03" db="EMBL/GenBank/DDBJ databases">
        <title>Adaptation during the transition from Ophiocordyceps entomopathogen to insect associate is accompanied by gene loss and intensified selection.</title>
        <authorList>
            <person name="Ward C.M."/>
            <person name="Onetto C.A."/>
            <person name="Borneman A.R."/>
        </authorList>
    </citation>
    <scope>NUCLEOTIDE SEQUENCE [LARGE SCALE GENOMIC DNA]</scope>
    <source>
        <strain evidence="7">AWRI1</strain>
        <tissue evidence="7">Single Adult Female</tissue>
    </source>
</reference>
<dbReference type="InterPro" id="IPR000535">
    <property type="entry name" value="MSP_dom"/>
</dbReference>
<evidence type="ECO:0000256" key="3">
    <source>
        <dbReference type="ARBA" id="ARBA00022989"/>
    </source>
</evidence>
<dbReference type="InterPro" id="IPR008962">
    <property type="entry name" value="PapD-like_sf"/>
</dbReference>
<dbReference type="Pfam" id="PF00635">
    <property type="entry name" value="Motile_Sperm"/>
    <property type="match status" value="1"/>
</dbReference>
<evidence type="ECO:0000313" key="7">
    <source>
        <dbReference type="EMBL" id="KAK7603132.1"/>
    </source>
</evidence>
<dbReference type="PANTHER" id="PTHR34441:SF1">
    <property type="entry name" value="MOTILE SPERM DOMAIN-CONTAINING 1"/>
    <property type="match status" value="1"/>
</dbReference>
<keyword evidence="8" id="KW-1185">Reference proteome</keyword>
<evidence type="ECO:0000259" key="6">
    <source>
        <dbReference type="Pfam" id="PF00635"/>
    </source>
</evidence>
<dbReference type="SUPFAM" id="SSF49354">
    <property type="entry name" value="PapD-like"/>
    <property type="match status" value="1"/>
</dbReference>
<protein>
    <recommendedName>
        <fullName evidence="6">MSP domain-containing protein</fullName>
    </recommendedName>
</protein>
<dbReference type="AlphaFoldDB" id="A0AAN9TSK9"/>
<feature type="domain" description="MSP" evidence="6">
    <location>
        <begin position="9"/>
        <end position="91"/>
    </location>
</feature>
<dbReference type="InterPro" id="IPR039283">
    <property type="entry name" value="MOSPD1/3"/>
</dbReference>
<dbReference type="GO" id="GO:0016020">
    <property type="term" value="C:membrane"/>
    <property type="evidence" value="ECO:0007669"/>
    <property type="project" value="UniProtKB-SubCell"/>
</dbReference>
<organism evidence="7 8">
    <name type="scientific">Parthenolecanium corni</name>
    <dbReference type="NCBI Taxonomy" id="536013"/>
    <lineage>
        <taxon>Eukaryota</taxon>
        <taxon>Metazoa</taxon>
        <taxon>Ecdysozoa</taxon>
        <taxon>Arthropoda</taxon>
        <taxon>Hexapoda</taxon>
        <taxon>Insecta</taxon>
        <taxon>Pterygota</taxon>
        <taxon>Neoptera</taxon>
        <taxon>Paraneoptera</taxon>
        <taxon>Hemiptera</taxon>
        <taxon>Sternorrhyncha</taxon>
        <taxon>Coccoidea</taxon>
        <taxon>Coccidae</taxon>
        <taxon>Parthenolecanium</taxon>
    </lineage>
</organism>
<comment type="subcellular location">
    <subcellularLocation>
        <location evidence="1">Membrane</location>
        <topology evidence="1">Multi-pass membrane protein</topology>
    </subcellularLocation>
</comment>
<feature type="transmembrane region" description="Helical" evidence="5">
    <location>
        <begin position="187"/>
        <end position="207"/>
    </location>
</feature>
<keyword evidence="2 5" id="KW-0812">Transmembrane</keyword>
<comment type="caution">
    <text evidence="7">The sequence shown here is derived from an EMBL/GenBank/DDBJ whole genome shotgun (WGS) entry which is preliminary data.</text>
</comment>
<evidence type="ECO:0000313" key="8">
    <source>
        <dbReference type="Proteomes" id="UP001367676"/>
    </source>
</evidence>
<dbReference type="EMBL" id="JBBCAQ010000006">
    <property type="protein sequence ID" value="KAK7603132.1"/>
    <property type="molecule type" value="Genomic_DNA"/>
</dbReference>
<name>A0AAN9TSK9_9HEMI</name>
<evidence type="ECO:0000256" key="1">
    <source>
        <dbReference type="ARBA" id="ARBA00004141"/>
    </source>
</evidence>